<dbReference type="InterPro" id="IPR011042">
    <property type="entry name" value="6-blade_b-propeller_TolB-like"/>
</dbReference>
<gene>
    <name evidence="2" type="ORF">A2Y57_00935</name>
</gene>
<evidence type="ECO:0000256" key="1">
    <source>
        <dbReference type="SAM" id="Phobius"/>
    </source>
</evidence>
<accession>A0A1G1WC36</accession>
<feature type="transmembrane region" description="Helical" evidence="1">
    <location>
        <begin position="24"/>
        <end position="42"/>
    </location>
</feature>
<keyword evidence="1" id="KW-0812">Transmembrane</keyword>
<evidence type="ECO:0008006" key="4">
    <source>
        <dbReference type="Google" id="ProtNLM"/>
    </source>
</evidence>
<comment type="caution">
    <text evidence="2">The sequence shown here is derived from an EMBL/GenBank/DDBJ whole genome shotgun (WGS) entry which is preliminary data.</text>
</comment>
<dbReference type="EMBL" id="MHCQ01000009">
    <property type="protein sequence ID" value="OGY24877.1"/>
    <property type="molecule type" value="Genomic_DNA"/>
</dbReference>
<dbReference type="GO" id="GO:0004062">
    <property type="term" value="F:aryl sulfotransferase activity"/>
    <property type="evidence" value="ECO:0007669"/>
    <property type="project" value="InterPro"/>
</dbReference>
<dbReference type="PANTHER" id="PTHR35340">
    <property type="entry name" value="PQQ ENZYME REPEAT PROTEIN-RELATED"/>
    <property type="match status" value="1"/>
</dbReference>
<dbReference type="Proteomes" id="UP000177103">
    <property type="component" value="Unassembled WGS sequence"/>
</dbReference>
<reference evidence="2 3" key="1">
    <citation type="journal article" date="2016" name="Nat. Commun.">
        <title>Thousands of microbial genomes shed light on interconnected biogeochemical processes in an aquifer system.</title>
        <authorList>
            <person name="Anantharaman K."/>
            <person name="Brown C.T."/>
            <person name="Hug L.A."/>
            <person name="Sharon I."/>
            <person name="Castelle C.J."/>
            <person name="Probst A.J."/>
            <person name="Thomas B.C."/>
            <person name="Singh A."/>
            <person name="Wilkins M.J."/>
            <person name="Karaoz U."/>
            <person name="Brodie E.L."/>
            <person name="Williams K.H."/>
            <person name="Hubbard S.S."/>
            <person name="Banfield J.F."/>
        </authorList>
    </citation>
    <scope>NUCLEOTIDE SEQUENCE [LARGE SCALE GENOMIC DNA]</scope>
</reference>
<dbReference type="Gene3D" id="2.120.10.30">
    <property type="entry name" value="TolB, C-terminal domain"/>
    <property type="match status" value="1"/>
</dbReference>
<proteinExistence type="predicted"/>
<keyword evidence="1" id="KW-1133">Transmembrane helix</keyword>
<evidence type="ECO:0000313" key="2">
    <source>
        <dbReference type="EMBL" id="OGY24877.1"/>
    </source>
</evidence>
<dbReference type="AlphaFoldDB" id="A0A1G1WC36"/>
<dbReference type="InterPro" id="IPR010262">
    <property type="entry name" value="Arylsulfotransferase_bact"/>
</dbReference>
<dbReference type="SUPFAM" id="SSF50998">
    <property type="entry name" value="Quinoprotein alcohol dehydrogenase-like"/>
    <property type="match status" value="1"/>
</dbReference>
<dbReference type="InterPro" id="IPR053143">
    <property type="entry name" value="Arylsulfate_ST"/>
</dbReference>
<dbReference type="PANTHER" id="PTHR35340:SF5">
    <property type="entry name" value="ASST-DOMAIN-CONTAINING PROTEIN"/>
    <property type="match status" value="1"/>
</dbReference>
<dbReference type="Pfam" id="PF05935">
    <property type="entry name" value="Arylsulfotrans"/>
    <property type="match status" value="1"/>
</dbReference>
<protein>
    <recommendedName>
        <fullName evidence="4">Arylsulfotransferase N-terminal domain-containing protein</fullName>
    </recommendedName>
</protein>
<keyword evidence="1" id="KW-0472">Membrane</keyword>
<evidence type="ECO:0000313" key="3">
    <source>
        <dbReference type="Proteomes" id="UP000177103"/>
    </source>
</evidence>
<organism evidence="2 3">
    <name type="scientific">Candidatus Woykebacteria bacterium RBG_13_40_7b</name>
    <dbReference type="NCBI Taxonomy" id="1802594"/>
    <lineage>
        <taxon>Bacteria</taxon>
        <taxon>Candidatus Woykeibacteriota</taxon>
    </lineage>
</organism>
<name>A0A1G1WC36_9BACT</name>
<sequence>MLDFSNSAVKAVFGRISKMVKIKAISIVIAVILVIITSLFLYRNFSNQDHQISSKTLSLIERGIVDPDFEVDIFKEDKVYLANTLLPDNHKIDNPRVIEVNILGEIIWEYQLPEDLKKYTNPGFDAEKLPNGNVLILLPAKGVFEIDQDKNIIWSYLDSKVSHDADRLPDGNTLISFGNGDGKEDSQVKEVDKNGNIIWSWKAKDYFDNDQFGSLYDQGWTHTNAVARLENGNTLISPRNFNLLIEVNPLGKVVKTFGKEFLVKQHDPEILANGNILIANHGEPHQAVEYNYQSEEKIWVFPIPEKKNWPVRDADRLPNGNTLITGSAKIFEVTPKGEVVWQFGLKKPEFDSPKDAPAKGFFKAQRIVQ</sequence>
<dbReference type="InterPro" id="IPR011047">
    <property type="entry name" value="Quinoprotein_ADH-like_sf"/>
</dbReference>